<evidence type="ECO:0000313" key="3">
    <source>
        <dbReference type="EMBL" id="POW11576.1"/>
    </source>
</evidence>
<accession>A0A2S4VPV3</accession>
<dbReference type="Proteomes" id="UP000239156">
    <property type="component" value="Unassembled WGS sequence"/>
</dbReference>
<name>A0A2S4VPV3_9BASI</name>
<evidence type="ECO:0000256" key="2">
    <source>
        <dbReference type="SAM" id="SignalP"/>
    </source>
</evidence>
<dbReference type="VEuPathDB" id="FungiDB:PSTT_05137"/>
<reference evidence="3" key="1">
    <citation type="submission" date="2017-12" db="EMBL/GenBank/DDBJ databases">
        <title>Gene loss provides genomic basis for host adaptation in cereal stripe rust fungi.</title>
        <authorList>
            <person name="Xia C."/>
        </authorList>
    </citation>
    <scope>NUCLEOTIDE SEQUENCE [LARGE SCALE GENOMIC DNA]</scope>
    <source>
        <strain evidence="3">93-210</strain>
    </source>
</reference>
<sequence>MITTNGVVVYAVLCALSTARLAISSFNAEGRIILDYVDPPSGFDHVGSSVAIKAENLGQNMHDDHDDIPPGLAARKDIMESMMTGRNEIGHGIDALKPKLKTGMLESKTKKEFSKVLFELEQLYCALREPTVDKLRRLGGLDPSPNCFFVQENPLPHAPLTSQADLLQPAQADRKGSGSIKSLKDSKYFKKAFIWNKLSSYVNHFGIQTGKNSPSSSSEPLLKHSDSLGSTTKRTDEHRLSPKNLVSDRVKKPARIPTVLEALLIEKRITTGDLGTPQDMMSGASDGDELRLGKGLTNEQKIGTWNSLQDKLIKMQSRDKVPDATEAKFLLQFVESIYLLGDHILRYRLLPSIDSLEIAKPDTVVKMIQFHTELLFRHLGESFYEAPESVVPELEFLRLGRAAKHFHMSVQALPTEAQGQVVHAVLRTILSHTPVDFHGGIPSEKFDEIRKTFLHDEFLERVHRLSSEIIKKPDADLREEKDNMTMVLFMGRLMRFFREPEMKTPPKQKKIEYQLVYYILNFFDAYHPPILKAMLDMWEKRLPQSQQMQNTFLLQDELEFMRVYLATYRNSNDRTYPQTELQIMPFVSMFMDDRNRYSQFHRWVKIFFVEILITTIGMNRTSSTDTKDSTYGWTKFS</sequence>
<keyword evidence="4" id="KW-1185">Reference proteome</keyword>
<evidence type="ECO:0000313" key="4">
    <source>
        <dbReference type="Proteomes" id="UP000239156"/>
    </source>
</evidence>
<feature type="chain" id="PRO_5015682726" description="Rho-GAP domain-containing protein" evidence="2">
    <location>
        <begin position="25"/>
        <end position="637"/>
    </location>
</feature>
<comment type="caution">
    <text evidence="3">The sequence shown here is derived from an EMBL/GenBank/DDBJ whole genome shotgun (WGS) entry which is preliminary data.</text>
</comment>
<feature type="region of interest" description="Disordered" evidence="1">
    <location>
        <begin position="210"/>
        <end position="240"/>
    </location>
</feature>
<protein>
    <recommendedName>
        <fullName evidence="5">Rho-GAP domain-containing protein</fullName>
    </recommendedName>
</protein>
<feature type="compositionally biased region" description="Polar residues" evidence="1">
    <location>
        <begin position="210"/>
        <end position="219"/>
    </location>
</feature>
<evidence type="ECO:0008006" key="5">
    <source>
        <dbReference type="Google" id="ProtNLM"/>
    </source>
</evidence>
<dbReference type="VEuPathDB" id="FungiDB:PSHT_01720"/>
<gene>
    <name evidence="3" type="ORF">PSTT_05137</name>
</gene>
<feature type="signal peptide" evidence="2">
    <location>
        <begin position="1"/>
        <end position="24"/>
    </location>
</feature>
<dbReference type="EMBL" id="PKSL01000037">
    <property type="protein sequence ID" value="POW11576.1"/>
    <property type="molecule type" value="Genomic_DNA"/>
</dbReference>
<evidence type="ECO:0000256" key="1">
    <source>
        <dbReference type="SAM" id="MobiDB-lite"/>
    </source>
</evidence>
<keyword evidence="2" id="KW-0732">Signal</keyword>
<dbReference type="AlphaFoldDB" id="A0A2S4VPV3"/>
<organism evidence="3 4">
    <name type="scientific">Puccinia striiformis</name>
    <dbReference type="NCBI Taxonomy" id="27350"/>
    <lineage>
        <taxon>Eukaryota</taxon>
        <taxon>Fungi</taxon>
        <taxon>Dikarya</taxon>
        <taxon>Basidiomycota</taxon>
        <taxon>Pucciniomycotina</taxon>
        <taxon>Pucciniomycetes</taxon>
        <taxon>Pucciniales</taxon>
        <taxon>Pucciniaceae</taxon>
        <taxon>Puccinia</taxon>
    </lineage>
</organism>
<proteinExistence type="predicted"/>